<feature type="transmembrane region" description="Helical" evidence="1">
    <location>
        <begin position="76"/>
        <end position="94"/>
    </location>
</feature>
<keyword evidence="1" id="KW-1133">Transmembrane helix</keyword>
<keyword evidence="1" id="KW-0472">Membrane</keyword>
<dbReference type="OrthoDB" id="1132160at2"/>
<sequence length="171" mass="19880">MNSRIILINILRWFILLSIQILLLRNFSFYDLATPFTYILFLLLLPFSTPNPVLYLIAFGTGLTLDAFYDTLGVHTAACVMLVFVRILFISVTVSRDNFDEPEPTLGNMGFKWFGLYALLCTFSHHLVLFLLEAFKLTELSYTLLRCLFSGIFTLFTVILIEFIFYNRKMR</sequence>
<comment type="caution">
    <text evidence="2">The sequence shown here is derived from an EMBL/GenBank/DDBJ whole genome shotgun (WGS) entry which is preliminary data.</text>
</comment>
<evidence type="ECO:0000313" key="2">
    <source>
        <dbReference type="EMBL" id="KIO76428.1"/>
    </source>
</evidence>
<keyword evidence="3" id="KW-1185">Reference proteome</keyword>
<evidence type="ECO:0000256" key="1">
    <source>
        <dbReference type="SAM" id="Phobius"/>
    </source>
</evidence>
<dbReference type="AlphaFoldDB" id="A0A0D0F4C2"/>
<evidence type="ECO:0000313" key="3">
    <source>
        <dbReference type="Proteomes" id="UP000032049"/>
    </source>
</evidence>
<dbReference type="RefSeq" id="WP_041883054.1">
    <property type="nucleotide sequence ID" value="NZ_CP157278.1"/>
</dbReference>
<gene>
    <name evidence="2" type="ORF">TH53_14910</name>
</gene>
<organism evidence="2 3">
    <name type="scientific">Pedobacter lusitanus</name>
    <dbReference type="NCBI Taxonomy" id="1503925"/>
    <lineage>
        <taxon>Bacteria</taxon>
        <taxon>Pseudomonadati</taxon>
        <taxon>Bacteroidota</taxon>
        <taxon>Sphingobacteriia</taxon>
        <taxon>Sphingobacteriales</taxon>
        <taxon>Sphingobacteriaceae</taxon>
        <taxon>Pedobacter</taxon>
    </lineage>
</organism>
<dbReference type="EMBL" id="JXRA01000062">
    <property type="protein sequence ID" value="KIO76428.1"/>
    <property type="molecule type" value="Genomic_DNA"/>
</dbReference>
<keyword evidence="1" id="KW-0812">Transmembrane</keyword>
<reference evidence="2 3" key="1">
    <citation type="submission" date="2015-01" db="EMBL/GenBank/DDBJ databases">
        <title>Draft genome sequence of Pedobacter sp. NL19 isolated from sludge of an effluent treatment pond in an abandoned uranium mine.</title>
        <authorList>
            <person name="Santos T."/>
            <person name="Caetano T."/>
            <person name="Covas C."/>
            <person name="Cruz A."/>
            <person name="Mendo S."/>
        </authorList>
    </citation>
    <scope>NUCLEOTIDE SEQUENCE [LARGE SCALE GENOMIC DNA]</scope>
    <source>
        <strain evidence="2 3">NL19</strain>
    </source>
</reference>
<dbReference type="STRING" id="1503925.TH53_14910"/>
<proteinExistence type="predicted"/>
<accession>A0A0D0F4C2</accession>
<protein>
    <submittedName>
        <fullName evidence="2">Membrane protein</fullName>
    </submittedName>
</protein>
<name>A0A0D0F4C2_9SPHI</name>
<dbReference type="Proteomes" id="UP000032049">
    <property type="component" value="Unassembled WGS sequence"/>
</dbReference>
<feature type="transmembrane region" description="Helical" evidence="1">
    <location>
        <begin position="114"/>
        <end position="132"/>
    </location>
</feature>
<feature type="transmembrane region" description="Helical" evidence="1">
    <location>
        <begin position="144"/>
        <end position="166"/>
    </location>
</feature>
<feature type="transmembrane region" description="Helical" evidence="1">
    <location>
        <begin position="6"/>
        <end position="24"/>
    </location>
</feature>